<organism evidence="1 2">
    <name type="scientific">Dentiscutata heterogama</name>
    <dbReference type="NCBI Taxonomy" id="1316150"/>
    <lineage>
        <taxon>Eukaryota</taxon>
        <taxon>Fungi</taxon>
        <taxon>Fungi incertae sedis</taxon>
        <taxon>Mucoromycota</taxon>
        <taxon>Glomeromycotina</taxon>
        <taxon>Glomeromycetes</taxon>
        <taxon>Diversisporales</taxon>
        <taxon>Gigasporaceae</taxon>
        <taxon>Dentiscutata</taxon>
    </lineage>
</organism>
<comment type="caution">
    <text evidence="1">The sequence shown here is derived from an EMBL/GenBank/DDBJ whole genome shotgun (WGS) entry which is preliminary data.</text>
</comment>
<protein>
    <submittedName>
        <fullName evidence="1">295_t:CDS:1</fullName>
    </submittedName>
</protein>
<keyword evidence="2" id="KW-1185">Reference proteome</keyword>
<reference evidence="1" key="1">
    <citation type="submission" date="2021-06" db="EMBL/GenBank/DDBJ databases">
        <authorList>
            <person name="Kallberg Y."/>
            <person name="Tangrot J."/>
            <person name="Rosling A."/>
        </authorList>
    </citation>
    <scope>NUCLEOTIDE SEQUENCE</scope>
    <source>
        <strain evidence="1">IL203A</strain>
    </source>
</reference>
<gene>
    <name evidence="1" type="ORF">DHETER_LOCUS15734</name>
</gene>
<feature type="non-terminal residue" evidence="1">
    <location>
        <position position="66"/>
    </location>
</feature>
<evidence type="ECO:0000313" key="1">
    <source>
        <dbReference type="EMBL" id="CAG8769138.1"/>
    </source>
</evidence>
<sequence>MARKRTRPETPPHIRQDKRYRTPDREKTPDDLRKRMIRKINAARKYYDDLANSSQSTNEISNNQVR</sequence>
<evidence type="ECO:0000313" key="2">
    <source>
        <dbReference type="Proteomes" id="UP000789702"/>
    </source>
</evidence>
<dbReference type="Proteomes" id="UP000789702">
    <property type="component" value="Unassembled WGS sequence"/>
</dbReference>
<dbReference type="EMBL" id="CAJVPU010055719">
    <property type="protein sequence ID" value="CAG8769138.1"/>
    <property type="molecule type" value="Genomic_DNA"/>
</dbReference>
<name>A0ACA9QYD4_9GLOM</name>
<accession>A0ACA9QYD4</accession>
<proteinExistence type="predicted"/>